<dbReference type="FunFam" id="2.160.20.10:FF:000012">
    <property type="entry name" value="Polygalacturonase At1g48100 family"/>
    <property type="match status" value="1"/>
</dbReference>
<feature type="region of interest" description="Disordered" evidence="10">
    <location>
        <begin position="31"/>
        <end position="57"/>
    </location>
</feature>
<dbReference type="PROSITE" id="PS00502">
    <property type="entry name" value="POLYGALACTURONASE"/>
    <property type="match status" value="1"/>
</dbReference>
<keyword evidence="6 9" id="KW-0326">Glycosidase</keyword>
<organism evidence="11 12">
    <name type="scientific">Coptis chinensis</name>
    <dbReference type="NCBI Taxonomy" id="261450"/>
    <lineage>
        <taxon>Eukaryota</taxon>
        <taxon>Viridiplantae</taxon>
        <taxon>Streptophyta</taxon>
        <taxon>Embryophyta</taxon>
        <taxon>Tracheophyta</taxon>
        <taxon>Spermatophyta</taxon>
        <taxon>Magnoliopsida</taxon>
        <taxon>Ranunculales</taxon>
        <taxon>Ranunculaceae</taxon>
        <taxon>Coptidoideae</taxon>
        <taxon>Coptis</taxon>
    </lineage>
</organism>
<feature type="active site" evidence="8">
    <location>
        <position position="241"/>
    </location>
</feature>
<keyword evidence="12" id="KW-1185">Reference proteome</keyword>
<evidence type="ECO:0000256" key="6">
    <source>
        <dbReference type="ARBA" id="ARBA00023295"/>
    </source>
</evidence>
<evidence type="ECO:0008006" key="13">
    <source>
        <dbReference type="Google" id="ProtNLM"/>
    </source>
</evidence>
<keyword evidence="4" id="KW-0964">Secreted</keyword>
<evidence type="ECO:0000313" key="12">
    <source>
        <dbReference type="Proteomes" id="UP000631114"/>
    </source>
</evidence>
<evidence type="ECO:0000256" key="9">
    <source>
        <dbReference type="RuleBase" id="RU361169"/>
    </source>
</evidence>
<proteinExistence type="inferred from homology"/>
<dbReference type="AlphaFoldDB" id="A0A835LGX7"/>
<evidence type="ECO:0000256" key="2">
    <source>
        <dbReference type="ARBA" id="ARBA00008834"/>
    </source>
</evidence>
<dbReference type="InterPro" id="IPR000743">
    <property type="entry name" value="Glyco_hydro_28"/>
</dbReference>
<keyword evidence="3" id="KW-0134">Cell wall</keyword>
<evidence type="ECO:0000256" key="4">
    <source>
        <dbReference type="ARBA" id="ARBA00022525"/>
    </source>
</evidence>
<dbReference type="SMART" id="SM00710">
    <property type="entry name" value="PbH1"/>
    <property type="match status" value="5"/>
</dbReference>
<reference evidence="11 12" key="1">
    <citation type="submission" date="2020-10" db="EMBL/GenBank/DDBJ databases">
        <title>The Coptis chinensis genome and diversification of protoberbering-type alkaloids.</title>
        <authorList>
            <person name="Wang B."/>
            <person name="Shu S."/>
            <person name="Song C."/>
            <person name="Liu Y."/>
        </authorList>
    </citation>
    <scope>NUCLEOTIDE SEQUENCE [LARGE SCALE GENOMIC DNA]</scope>
    <source>
        <strain evidence="11">HL-2020</strain>
        <tissue evidence="11">Leaf</tissue>
    </source>
</reference>
<sequence>MYANLFSPSVQGILHSHTKYKRGYYPISQISITPSSSPSPEPSDEPNSNSPKHNAFDVRSFGAVGDGPCQSKIILQVDGTLMPPDGPDSWPKRNSRRNWLVFYRINGMSLQGGGVIDGKGEKWWNLPCKPHKGINGTTLPGPCDSPVAIRFFMSNNLLVQGIKIRNSPQFHLKFDNCKNVLVNTLTINSPALSPNTDGIHIENTENVGIYNSVVSNGDDCVSIGTGCYNVDIRNITCGPSHGISIGSLGNYNSRACVSNITVSDSIIKHSDNGVRIKTWQGGSGSVSGVTFNNVHMDTVRNPLMIDQYYCLSKGCANQTSAVFVSDIMYTNIKGTYDVRSPPIHFACSDSIPCTNITLSEVELLPAQGDILSDAFCWSAYGTSQTLTIPPVFCLQEGLPRSILGIDIDRC</sequence>
<dbReference type="PANTHER" id="PTHR31375">
    <property type="match status" value="1"/>
</dbReference>
<keyword evidence="7" id="KW-0961">Cell wall biogenesis/degradation</keyword>
<comment type="subcellular location">
    <subcellularLocation>
        <location evidence="1">Secreted</location>
        <location evidence="1">Cell wall</location>
    </subcellularLocation>
</comment>
<dbReference type="Pfam" id="PF00295">
    <property type="entry name" value="Glyco_hydro_28"/>
    <property type="match status" value="1"/>
</dbReference>
<dbReference type="GO" id="GO:0005975">
    <property type="term" value="P:carbohydrate metabolic process"/>
    <property type="evidence" value="ECO:0007669"/>
    <property type="project" value="InterPro"/>
</dbReference>
<evidence type="ECO:0000256" key="8">
    <source>
        <dbReference type="PROSITE-ProRule" id="PRU10052"/>
    </source>
</evidence>
<dbReference type="InterPro" id="IPR011050">
    <property type="entry name" value="Pectin_lyase_fold/virulence"/>
</dbReference>
<dbReference type="GO" id="GO:0071555">
    <property type="term" value="P:cell wall organization"/>
    <property type="evidence" value="ECO:0007669"/>
    <property type="project" value="UniProtKB-KW"/>
</dbReference>
<dbReference type="EMBL" id="JADFTS010000008">
    <property type="protein sequence ID" value="KAF9594325.1"/>
    <property type="molecule type" value="Genomic_DNA"/>
</dbReference>
<accession>A0A835LGX7</accession>
<evidence type="ECO:0000256" key="10">
    <source>
        <dbReference type="SAM" id="MobiDB-lite"/>
    </source>
</evidence>
<dbReference type="InterPro" id="IPR006626">
    <property type="entry name" value="PbH1"/>
</dbReference>
<name>A0A835LGX7_9MAGN</name>
<evidence type="ECO:0000256" key="1">
    <source>
        <dbReference type="ARBA" id="ARBA00004191"/>
    </source>
</evidence>
<dbReference type="GO" id="GO:0004650">
    <property type="term" value="F:polygalacturonase activity"/>
    <property type="evidence" value="ECO:0007669"/>
    <property type="project" value="InterPro"/>
</dbReference>
<dbReference type="OrthoDB" id="187139at2759"/>
<dbReference type="SUPFAM" id="SSF51126">
    <property type="entry name" value="Pectin lyase-like"/>
    <property type="match status" value="1"/>
</dbReference>
<dbReference type="Proteomes" id="UP000631114">
    <property type="component" value="Unassembled WGS sequence"/>
</dbReference>
<evidence type="ECO:0000256" key="3">
    <source>
        <dbReference type="ARBA" id="ARBA00022512"/>
    </source>
</evidence>
<keyword evidence="5 9" id="KW-0378">Hydrolase</keyword>
<protein>
    <recommendedName>
        <fullName evidence="13">Polygalacturonase</fullName>
    </recommendedName>
</protein>
<comment type="caution">
    <text evidence="11">The sequence shown here is derived from an EMBL/GenBank/DDBJ whole genome shotgun (WGS) entry which is preliminary data.</text>
</comment>
<comment type="similarity">
    <text evidence="2 9">Belongs to the glycosyl hydrolase 28 family.</text>
</comment>
<gene>
    <name evidence="11" type="ORF">IFM89_030454</name>
</gene>
<dbReference type="InterPro" id="IPR012334">
    <property type="entry name" value="Pectin_lyas_fold"/>
</dbReference>
<evidence type="ECO:0000256" key="5">
    <source>
        <dbReference type="ARBA" id="ARBA00022801"/>
    </source>
</evidence>
<evidence type="ECO:0000313" key="11">
    <source>
        <dbReference type="EMBL" id="KAF9594325.1"/>
    </source>
</evidence>
<dbReference type="Gene3D" id="2.160.20.10">
    <property type="entry name" value="Single-stranded right-handed beta-helix, Pectin lyase-like"/>
    <property type="match status" value="1"/>
</dbReference>
<evidence type="ECO:0000256" key="7">
    <source>
        <dbReference type="ARBA" id="ARBA00023316"/>
    </source>
</evidence>